<dbReference type="Proteomes" id="UP000007431">
    <property type="component" value="Unassembled WGS sequence"/>
</dbReference>
<feature type="compositionally biased region" description="Basic residues" evidence="1">
    <location>
        <begin position="1"/>
        <end position="11"/>
    </location>
</feature>
<name>D8PWI3_SCHCM</name>
<dbReference type="EMBL" id="GL377303">
    <property type="protein sequence ID" value="EFJ00215.1"/>
    <property type="molecule type" value="Genomic_DNA"/>
</dbReference>
<dbReference type="VEuPathDB" id="FungiDB:SCHCODRAFT_02606546"/>
<feature type="region of interest" description="Disordered" evidence="1">
    <location>
        <begin position="130"/>
        <end position="173"/>
    </location>
</feature>
<protein>
    <submittedName>
        <fullName evidence="2">Uncharacterized protein</fullName>
    </submittedName>
</protein>
<proteinExistence type="predicted"/>
<dbReference type="KEGG" id="scm:SCHCO_02606546"/>
<dbReference type="AlphaFoldDB" id="D8PWI3"/>
<accession>D8PWI3</accession>
<gene>
    <name evidence="2" type="ORF">SCHCODRAFT_232519</name>
</gene>
<sequence length="173" mass="19103">MLVFHRPKLSRKSMDPSPSSSHTRPTLPRIHSEPSVPLFAGRHRAVHNPRGAPANDLGDFSIFRQTGVAEGDLEEPFYGTGTEALRNVRDVAARRVPLYHNSSTEWVAETVEIVDPSDYGLMETASCNGVQRPPYFPPRYAMGEDLSPMTTCSESAEESDDHDSSDRDSLTSS</sequence>
<organism evidence="3">
    <name type="scientific">Schizophyllum commune (strain H4-8 / FGSC 9210)</name>
    <name type="common">Split gill fungus</name>
    <dbReference type="NCBI Taxonomy" id="578458"/>
    <lineage>
        <taxon>Eukaryota</taxon>
        <taxon>Fungi</taxon>
        <taxon>Dikarya</taxon>
        <taxon>Basidiomycota</taxon>
        <taxon>Agaricomycotina</taxon>
        <taxon>Agaricomycetes</taxon>
        <taxon>Agaricomycetidae</taxon>
        <taxon>Agaricales</taxon>
        <taxon>Schizophyllaceae</taxon>
        <taxon>Schizophyllum</taxon>
    </lineage>
</organism>
<keyword evidence="3" id="KW-1185">Reference proteome</keyword>
<dbReference type="HOGENOM" id="CLU_1548506_0_0_1"/>
<evidence type="ECO:0000256" key="1">
    <source>
        <dbReference type="SAM" id="MobiDB-lite"/>
    </source>
</evidence>
<feature type="region of interest" description="Disordered" evidence="1">
    <location>
        <begin position="1"/>
        <end position="35"/>
    </location>
</feature>
<dbReference type="OrthoDB" id="10340319at2759"/>
<reference evidence="2 3" key="1">
    <citation type="journal article" date="2010" name="Nat. Biotechnol.">
        <title>Genome sequence of the model mushroom Schizophyllum commune.</title>
        <authorList>
            <person name="Ohm R.A."/>
            <person name="de Jong J.F."/>
            <person name="Lugones L.G."/>
            <person name="Aerts A."/>
            <person name="Kothe E."/>
            <person name="Stajich J.E."/>
            <person name="de Vries R.P."/>
            <person name="Record E."/>
            <person name="Levasseur A."/>
            <person name="Baker S.E."/>
            <person name="Bartholomew K.A."/>
            <person name="Coutinho P.M."/>
            <person name="Erdmann S."/>
            <person name="Fowler T.J."/>
            <person name="Gathman A.C."/>
            <person name="Lombard V."/>
            <person name="Henrissat B."/>
            <person name="Knabe N."/>
            <person name="Kuees U."/>
            <person name="Lilly W.W."/>
            <person name="Lindquist E."/>
            <person name="Lucas S."/>
            <person name="Magnuson J.K."/>
            <person name="Piumi F."/>
            <person name="Raudaskoski M."/>
            <person name="Salamov A."/>
            <person name="Schmutz J."/>
            <person name="Schwarze F.W.M.R."/>
            <person name="vanKuyk P.A."/>
            <person name="Horton J.S."/>
            <person name="Grigoriev I.V."/>
            <person name="Woesten H.A.B."/>
        </authorList>
    </citation>
    <scope>NUCLEOTIDE SEQUENCE [LARGE SCALE GENOMIC DNA]</scope>
    <source>
        <strain evidence="3">H4-8 / FGSC 9210</strain>
    </source>
</reference>
<evidence type="ECO:0000313" key="3">
    <source>
        <dbReference type="Proteomes" id="UP000007431"/>
    </source>
</evidence>
<evidence type="ECO:0000313" key="2">
    <source>
        <dbReference type="EMBL" id="EFJ00215.1"/>
    </source>
</evidence>
<dbReference type="GeneID" id="9597379"/>
<dbReference type="InParanoid" id="D8PWI3"/>
<feature type="compositionally biased region" description="Basic and acidic residues" evidence="1">
    <location>
        <begin position="162"/>
        <end position="173"/>
    </location>
</feature>